<proteinExistence type="inferred from homology"/>
<dbReference type="CDD" id="cd01672">
    <property type="entry name" value="TMPK"/>
    <property type="match status" value="1"/>
</dbReference>
<comment type="caution">
    <text evidence="14">The sequence shown here is derived from an EMBL/GenBank/DDBJ whole genome shotgun (WGS) entry which is preliminary data.</text>
</comment>
<evidence type="ECO:0000256" key="2">
    <source>
        <dbReference type="ARBA" id="ARBA00012980"/>
    </source>
</evidence>
<evidence type="ECO:0000256" key="4">
    <source>
        <dbReference type="ARBA" id="ARBA00022679"/>
    </source>
</evidence>
<dbReference type="InterPro" id="IPR039430">
    <property type="entry name" value="Thymidylate_kin-like_dom"/>
</dbReference>
<dbReference type="GO" id="GO:0005524">
    <property type="term" value="F:ATP binding"/>
    <property type="evidence" value="ECO:0007669"/>
    <property type="project" value="UniProtKB-UniRule"/>
</dbReference>
<dbReference type="EMBL" id="JXTP01000041">
    <property type="protein sequence ID" value="KIU27640.1"/>
    <property type="molecule type" value="Genomic_DNA"/>
</dbReference>
<dbReference type="PANTHER" id="PTHR10344:SF4">
    <property type="entry name" value="UMP-CMP KINASE 2, MITOCHONDRIAL"/>
    <property type="match status" value="1"/>
</dbReference>
<keyword evidence="6 12" id="KW-0547">Nucleotide-binding</keyword>
<keyword evidence="7 12" id="KW-0418">Kinase</keyword>
<evidence type="ECO:0000313" key="15">
    <source>
        <dbReference type="Proteomes" id="UP000033203"/>
    </source>
</evidence>
<dbReference type="InterPro" id="IPR027417">
    <property type="entry name" value="P-loop_NTPase"/>
</dbReference>
<dbReference type="FunFam" id="3.40.50.300:FF:000225">
    <property type="entry name" value="Thymidylate kinase"/>
    <property type="match status" value="1"/>
</dbReference>
<evidence type="ECO:0000256" key="7">
    <source>
        <dbReference type="ARBA" id="ARBA00022777"/>
    </source>
</evidence>
<dbReference type="Pfam" id="PF02223">
    <property type="entry name" value="Thymidylate_kin"/>
    <property type="match status" value="1"/>
</dbReference>
<comment type="function">
    <text evidence="11 12">Phosphorylation of dTMP to form dTDP in both de novo and salvage pathways of dTTP synthesis.</text>
</comment>
<dbReference type="NCBIfam" id="TIGR00041">
    <property type="entry name" value="DTMP_kinase"/>
    <property type="match status" value="1"/>
</dbReference>
<dbReference type="GO" id="GO:0006233">
    <property type="term" value="P:dTDP biosynthetic process"/>
    <property type="evidence" value="ECO:0007669"/>
    <property type="project" value="InterPro"/>
</dbReference>
<evidence type="ECO:0000256" key="9">
    <source>
        <dbReference type="ARBA" id="ARBA00029962"/>
    </source>
</evidence>
<dbReference type="InterPro" id="IPR018095">
    <property type="entry name" value="Thymidylate_kin_CS"/>
</dbReference>
<accession>A0A0D1M6G2</accession>
<reference evidence="14 15" key="1">
    <citation type="submission" date="2015-01" db="EMBL/GenBank/DDBJ databases">
        <title>Genome of Sphingomonas taxi strain 30a.</title>
        <authorList>
            <person name="Eevers N."/>
            <person name="Van Hamme J."/>
            <person name="Bottos E."/>
            <person name="Weyens N."/>
            <person name="Vangronsveld J."/>
        </authorList>
    </citation>
    <scope>NUCLEOTIDE SEQUENCE [LARGE SCALE GENOMIC DNA]</scope>
    <source>
        <strain evidence="14 15">30a</strain>
    </source>
</reference>
<sequence>MTPRGAFIAVEGVDGSGKSGVVRALVAALQAAGHDVVATREPGGTPQGEALRGLLLAGDDAAWEPRAELLLMTAARVQHAAHVIRPGVAAGRIVVSDRYAGSTLAYQGAGRGMDEALIRGLHATMLDDLWPDLTLVLDLDPAIGLTRSRKRLSDEAIDEGRFESLALPFHQRIRASFLAQAAAAPDRHAIIAADDTPEAVQDTAWHAVRDFLARGDART</sequence>
<keyword evidence="8 12" id="KW-0067">ATP-binding</keyword>
<evidence type="ECO:0000256" key="8">
    <source>
        <dbReference type="ARBA" id="ARBA00022840"/>
    </source>
</evidence>
<evidence type="ECO:0000256" key="5">
    <source>
        <dbReference type="ARBA" id="ARBA00022727"/>
    </source>
</evidence>
<feature type="domain" description="Thymidylate kinase-like" evidence="13">
    <location>
        <begin position="10"/>
        <end position="202"/>
    </location>
</feature>
<dbReference type="GO" id="GO:0006227">
    <property type="term" value="P:dUDP biosynthetic process"/>
    <property type="evidence" value="ECO:0007669"/>
    <property type="project" value="TreeGrafter"/>
</dbReference>
<evidence type="ECO:0000256" key="3">
    <source>
        <dbReference type="ARBA" id="ARBA00017144"/>
    </source>
</evidence>
<evidence type="ECO:0000256" key="1">
    <source>
        <dbReference type="ARBA" id="ARBA00009776"/>
    </source>
</evidence>
<evidence type="ECO:0000313" key="14">
    <source>
        <dbReference type="EMBL" id="KIU27640.1"/>
    </source>
</evidence>
<dbReference type="InterPro" id="IPR018094">
    <property type="entry name" value="Thymidylate_kinase"/>
</dbReference>
<dbReference type="GO" id="GO:0006235">
    <property type="term" value="P:dTTP biosynthetic process"/>
    <property type="evidence" value="ECO:0007669"/>
    <property type="project" value="UniProtKB-UniRule"/>
</dbReference>
<evidence type="ECO:0000256" key="6">
    <source>
        <dbReference type="ARBA" id="ARBA00022741"/>
    </source>
</evidence>
<evidence type="ECO:0000256" key="11">
    <source>
        <dbReference type="ARBA" id="ARBA00057735"/>
    </source>
</evidence>
<gene>
    <name evidence="12" type="primary">tmk</name>
    <name evidence="14" type="ORF">SR41_09880</name>
</gene>
<dbReference type="PATRIC" id="fig|1549858.7.peg.1001"/>
<dbReference type="PROSITE" id="PS01331">
    <property type="entry name" value="THYMIDYLATE_KINASE"/>
    <property type="match status" value="1"/>
</dbReference>
<dbReference type="AlphaFoldDB" id="A0A0D1M6G2"/>
<comment type="catalytic activity">
    <reaction evidence="10 12">
        <text>dTMP + ATP = dTDP + ADP</text>
        <dbReference type="Rhea" id="RHEA:13517"/>
        <dbReference type="ChEBI" id="CHEBI:30616"/>
        <dbReference type="ChEBI" id="CHEBI:58369"/>
        <dbReference type="ChEBI" id="CHEBI:63528"/>
        <dbReference type="ChEBI" id="CHEBI:456216"/>
        <dbReference type="EC" id="2.7.4.9"/>
    </reaction>
</comment>
<keyword evidence="4 12" id="KW-0808">Transferase</keyword>
<protein>
    <recommendedName>
        <fullName evidence="3 12">Thymidylate kinase</fullName>
        <ecNumber evidence="2 12">2.7.4.9</ecNumber>
    </recommendedName>
    <alternativeName>
        <fullName evidence="9 12">dTMP kinase</fullName>
    </alternativeName>
</protein>
<dbReference type="Proteomes" id="UP000033203">
    <property type="component" value="Unassembled WGS sequence"/>
</dbReference>
<dbReference type="HAMAP" id="MF_00165">
    <property type="entry name" value="Thymidylate_kinase"/>
    <property type="match status" value="1"/>
</dbReference>
<dbReference type="EC" id="2.7.4.9" evidence="2 12"/>
<evidence type="ECO:0000256" key="10">
    <source>
        <dbReference type="ARBA" id="ARBA00048743"/>
    </source>
</evidence>
<comment type="similarity">
    <text evidence="1 12">Belongs to the thymidylate kinase family.</text>
</comment>
<feature type="binding site" evidence="12">
    <location>
        <begin position="12"/>
        <end position="19"/>
    </location>
    <ligand>
        <name>ATP</name>
        <dbReference type="ChEBI" id="CHEBI:30616"/>
    </ligand>
</feature>
<dbReference type="GO" id="GO:0004798">
    <property type="term" value="F:dTMP kinase activity"/>
    <property type="evidence" value="ECO:0007669"/>
    <property type="project" value="UniProtKB-UniRule"/>
</dbReference>
<organism evidence="14 15">
    <name type="scientific">Sphingomonas melonis</name>
    <dbReference type="NCBI Taxonomy" id="152682"/>
    <lineage>
        <taxon>Bacteria</taxon>
        <taxon>Pseudomonadati</taxon>
        <taxon>Pseudomonadota</taxon>
        <taxon>Alphaproteobacteria</taxon>
        <taxon>Sphingomonadales</taxon>
        <taxon>Sphingomonadaceae</taxon>
        <taxon>Sphingomonas</taxon>
    </lineage>
</organism>
<evidence type="ECO:0000256" key="12">
    <source>
        <dbReference type="HAMAP-Rule" id="MF_00165"/>
    </source>
</evidence>
<dbReference type="GO" id="GO:0005829">
    <property type="term" value="C:cytosol"/>
    <property type="evidence" value="ECO:0007669"/>
    <property type="project" value="TreeGrafter"/>
</dbReference>
<evidence type="ECO:0000259" key="13">
    <source>
        <dbReference type="Pfam" id="PF02223"/>
    </source>
</evidence>
<dbReference type="Gene3D" id="3.40.50.300">
    <property type="entry name" value="P-loop containing nucleotide triphosphate hydrolases"/>
    <property type="match status" value="1"/>
</dbReference>
<dbReference type="PANTHER" id="PTHR10344">
    <property type="entry name" value="THYMIDYLATE KINASE"/>
    <property type="match status" value="1"/>
</dbReference>
<name>A0A0D1M6G2_9SPHN</name>
<keyword evidence="5 12" id="KW-0545">Nucleotide biosynthesis</keyword>
<dbReference type="SUPFAM" id="SSF52540">
    <property type="entry name" value="P-loop containing nucleoside triphosphate hydrolases"/>
    <property type="match status" value="1"/>
</dbReference>